<proteinExistence type="predicted"/>
<evidence type="ECO:0000313" key="4">
    <source>
        <dbReference type="WBParaSite" id="GPUH_0000321501-mRNA-1"/>
    </source>
</evidence>
<dbReference type="WBParaSite" id="GPUH_0000321501-mRNA-1">
    <property type="protein sequence ID" value="GPUH_0000321501-mRNA-1"/>
    <property type="gene ID" value="GPUH_0000321501"/>
</dbReference>
<sequence length="142" mass="16440">MLQFDPSILQPTPSSSSITDNIRHVCVRRTVIRGEPTTSASHDCSPVKFLQRGDFISLLHENQARFYQCLYNRSRYLKHIVHRIRKDGAKFERFSQNRELVQFLNSFADKTLPLPEGWQLNGGGMNEQVSEHESVGIKYKFN</sequence>
<dbReference type="Pfam" id="PF18436">
    <property type="entry name" value="HECW1_helix"/>
    <property type="match status" value="1"/>
</dbReference>
<accession>A0A183D3B9</accession>
<reference evidence="2 3" key="2">
    <citation type="submission" date="2018-11" db="EMBL/GenBank/DDBJ databases">
        <authorList>
            <consortium name="Pathogen Informatics"/>
        </authorList>
    </citation>
    <scope>NUCLEOTIDE SEQUENCE [LARGE SCALE GENOMIC DNA]</scope>
</reference>
<keyword evidence="3" id="KW-1185">Reference proteome</keyword>
<evidence type="ECO:0000313" key="2">
    <source>
        <dbReference type="EMBL" id="VDK38509.1"/>
    </source>
</evidence>
<reference evidence="4" key="1">
    <citation type="submission" date="2016-06" db="UniProtKB">
        <authorList>
            <consortium name="WormBaseParasite"/>
        </authorList>
    </citation>
    <scope>IDENTIFICATION</scope>
</reference>
<evidence type="ECO:0000313" key="3">
    <source>
        <dbReference type="Proteomes" id="UP000271098"/>
    </source>
</evidence>
<dbReference type="AlphaFoldDB" id="A0A183D3B9"/>
<protein>
    <submittedName>
        <fullName evidence="4">HECW1_helix domain-containing protein</fullName>
    </submittedName>
</protein>
<name>A0A183D3B9_9BILA</name>
<gene>
    <name evidence="2" type="ORF">GPUH_LOCUS3210</name>
</gene>
<dbReference type="InterPro" id="IPR040524">
    <property type="entry name" value="HECW1_helix"/>
</dbReference>
<dbReference type="Proteomes" id="UP000271098">
    <property type="component" value="Unassembled WGS sequence"/>
</dbReference>
<organism evidence="4">
    <name type="scientific">Gongylonema pulchrum</name>
    <dbReference type="NCBI Taxonomy" id="637853"/>
    <lineage>
        <taxon>Eukaryota</taxon>
        <taxon>Metazoa</taxon>
        <taxon>Ecdysozoa</taxon>
        <taxon>Nematoda</taxon>
        <taxon>Chromadorea</taxon>
        <taxon>Rhabditida</taxon>
        <taxon>Spirurina</taxon>
        <taxon>Spiruromorpha</taxon>
        <taxon>Spiruroidea</taxon>
        <taxon>Gongylonematidae</taxon>
        <taxon>Gongylonema</taxon>
    </lineage>
</organism>
<dbReference type="EMBL" id="UYRT01005343">
    <property type="protein sequence ID" value="VDK38509.1"/>
    <property type="molecule type" value="Genomic_DNA"/>
</dbReference>
<feature type="domain" description="E3 ubiquitin-protein ligase HECW1 helical box" evidence="1">
    <location>
        <begin position="47"/>
        <end position="108"/>
    </location>
</feature>
<dbReference type="OrthoDB" id="5987976at2759"/>
<evidence type="ECO:0000259" key="1">
    <source>
        <dbReference type="Pfam" id="PF18436"/>
    </source>
</evidence>